<dbReference type="GO" id="GO:0009279">
    <property type="term" value="C:cell outer membrane"/>
    <property type="evidence" value="ECO:0007669"/>
    <property type="project" value="UniProtKB-SubCell"/>
</dbReference>
<dbReference type="Gene3D" id="2.60.40.1120">
    <property type="entry name" value="Carboxypeptidase-like, regulatory domain"/>
    <property type="match status" value="1"/>
</dbReference>
<protein>
    <submittedName>
        <fullName evidence="13">Iron complex outermembrane recepter protein</fullName>
    </submittedName>
</protein>
<dbReference type="InterPro" id="IPR008969">
    <property type="entry name" value="CarboxyPept-like_regulatory"/>
</dbReference>
<keyword evidence="2 10" id="KW-0813">Transport</keyword>
<keyword evidence="6" id="KW-0408">Iron</keyword>
<dbReference type="Pfam" id="PF00593">
    <property type="entry name" value="TonB_dep_Rec_b-barrel"/>
    <property type="match status" value="1"/>
</dbReference>
<reference evidence="14" key="1">
    <citation type="submission" date="2016-10" db="EMBL/GenBank/DDBJ databases">
        <authorList>
            <person name="Varghese N."/>
            <person name="Submissions S."/>
        </authorList>
    </citation>
    <scope>NUCLEOTIDE SEQUENCE [LARGE SCALE GENOMIC DNA]</scope>
    <source>
        <strain evidence="14">DSM 3695</strain>
    </source>
</reference>
<dbReference type="InterPro" id="IPR023996">
    <property type="entry name" value="TonB-dep_OMP_SusC/RagA"/>
</dbReference>
<keyword evidence="7 11" id="KW-0798">TonB box</keyword>
<dbReference type="OrthoDB" id="9768177at2"/>
<evidence type="ECO:0000259" key="12">
    <source>
        <dbReference type="SMART" id="SM00965"/>
    </source>
</evidence>
<keyword evidence="9 10" id="KW-0998">Cell outer membrane</keyword>
<keyword evidence="3 10" id="KW-1134">Transmembrane beta strand</keyword>
<dbReference type="NCBIfam" id="TIGR04056">
    <property type="entry name" value="OMP_RagA_SusC"/>
    <property type="match status" value="1"/>
</dbReference>
<name>A0A1I0QHU2_9BACT</name>
<dbReference type="EMBL" id="FOJG01000001">
    <property type="protein sequence ID" value="SEW26437.1"/>
    <property type="molecule type" value="Genomic_DNA"/>
</dbReference>
<evidence type="ECO:0000256" key="10">
    <source>
        <dbReference type="PROSITE-ProRule" id="PRU01360"/>
    </source>
</evidence>
<dbReference type="PROSITE" id="PS52016">
    <property type="entry name" value="TONB_DEPENDENT_REC_3"/>
    <property type="match status" value="1"/>
</dbReference>
<dbReference type="Gene3D" id="2.40.170.20">
    <property type="entry name" value="TonB-dependent receptor, beta-barrel domain"/>
    <property type="match status" value="1"/>
</dbReference>
<dbReference type="SMART" id="SM00965">
    <property type="entry name" value="STN"/>
    <property type="match status" value="1"/>
</dbReference>
<dbReference type="GO" id="GO:0006826">
    <property type="term" value="P:iron ion transport"/>
    <property type="evidence" value="ECO:0007669"/>
    <property type="project" value="UniProtKB-KW"/>
</dbReference>
<organism evidence="13 14">
    <name type="scientific">Chitinophaga arvensicola</name>
    <dbReference type="NCBI Taxonomy" id="29529"/>
    <lineage>
        <taxon>Bacteria</taxon>
        <taxon>Pseudomonadati</taxon>
        <taxon>Bacteroidota</taxon>
        <taxon>Chitinophagia</taxon>
        <taxon>Chitinophagales</taxon>
        <taxon>Chitinophagaceae</taxon>
        <taxon>Chitinophaga</taxon>
    </lineage>
</organism>
<evidence type="ECO:0000256" key="8">
    <source>
        <dbReference type="ARBA" id="ARBA00023136"/>
    </source>
</evidence>
<dbReference type="Gene3D" id="2.170.130.10">
    <property type="entry name" value="TonB-dependent receptor, plug domain"/>
    <property type="match status" value="1"/>
</dbReference>
<dbReference type="InterPro" id="IPR037066">
    <property type="entry name" value="Plug_dom_sf"/>
</dbReference>
<evidence type="ECO:0000313" key="14">
    <source>
        <dbReference type="Proteomes" id="UP000199310"/>
    </source>
</evidence>
<evidence type="ECO:0000256" key="3">
    <source>
        <dbReference type="ARBA" id="ARBA00022452"/>
    </source>
</evidence>
<evidence type="ECO:0000256" key="4">
    <source>
        <dbReference type="ARBA" id="ARBA00022496"/>
    </source>
</evidence>
<keyword evidence="8 10" id="KW-0472">Membrane</keyword>
<evidence type="ECO:0000256" key="11">
    <source>
        <dbReference type="RuleBase" id="RU003357"/>
    </source>
</evidence>
<dbReference type="Pfam" id="PF13715">
    <property type="entry name" value="CarbopepD_reg_2"/>
    <property type="match status" value="1"/>
</dbReference>
<keyword evidence="4" id="KW-0410">Iron transport</keyword>
<evidence type="ECO:0000256" key="2">
    <source>
        <dbReference type="ARBA" id="ARBA00022448"/>
    </source>
</evidence>
<evidence type="ECO:0000256" key="7">
    <source>
        <dbReference type="ARBA" id="ARBA00023077"/>
    </source>
</evidence>
<dbReference type="SUPFAM" id="SSF49464">
    <property type="entry name" value="Carboxypeptidase regulatory domain-like"/>
    <property type="match status" value="1"/>
</dbReference>
<accession>A0A1I0QHU2</accession>
<dbReference type="InterPro" id="IPR000531">
    <property type="entry name" value="Beta-barrel_TonB"/>
</dbReference>
<sequence length="1071" mass="117583">MNVRSTHLRTRISVKQIFLVALMLSLCGSVKAQQKARIVQELHVTAGPLADALKMLQKQSSADIVFDAALIKNLTVKAQDFRSQSVEEVLRTLLKGSGFQFSATEGVYIIKKEKVKTTVNGTVTDEETGAALPGVSVVVKGNTQGSITNAQGGFSLQADVSGDTLVLSSLGYKAVRLVLNGQQQLRIKLKSDASLLNSVVVVGYGQTTKGDLTGAVSHVGAENFNSGVFNSPEQLLQGKVPGLNITRSGDPNATPAVILRGPSTFRDGEAQQPFYVIDGVPGANIQLVSPSDIVSMDVLKDAASTAIYGARAANGVIMITTKRAKAGQSWVSYNAYAATEHISNAIQMMSGDELTAYLKDNGKAITPAYDDKANNDWQKLVTRNGLSHSHNISFGGGNEKTVFDGSVNYLQNNGIMQKSSLERLNVRANLEQRAFNDLLKLNLSISNSLSTQNQIPELVFMNMLNYMPTVNIFNPDGTYKEDFSRTRNYLNPLSLINNNSDRTKNKIMLGNARAELKLLPGLRYTLNLSMQDEQINRDIYNNRASGLAQGVKGRATRSAYTNTRKVLENYFNYDVLFGRHDLRLLAGYSWQEDRRGDGFQTSNQGFVSDATQGDNLGLGSPDGTFQPNFGSTRIQTLRFISFYARANYQFNDKYLFMASVRRDGSSAFGANNRWGIFPAASAAWKISKENFLSGVSWIEDLKLRAGYGVTGNSLGFDPLIATLRYDITGKFYNDGRLINAIGPVQNDNPNLKWERTGMANIGVDFTTMKGRLSMALDYYDKRTTDLIYSYNVPATQYFVGTMLANVGSMSNKGIEFQVNAVPVKTAHFTWNTSANIAHNKNRVLSLSNDIFSLNFIETAELGGRGQTNNKSQRVEAGYALGSFYLWQYADKNATGISQFKNAKGELVTGPVAADRIYSGDAQPAFTYGWSNSFTWHNFDANIFVRGVSGNKILNATLANLNAPNEAEGINLPKSSKTESMKDLNAPYISSRYLENGSYLRLDNATIGYTVPMENKYIKKLRVYVSGNNLFVITKYKGIDPEINMGGLTPGIDNNNFYPKTRSFLFGLNATF</sequence>
<dbReference type="InterPro" id="IPR023997">
    <property type="entry name" value="TonB-dep_OMP_SusC/RagA_CS"/>
</dbReference>
<keyword evidence="4" id="KW-0406">Ion transport</keyword>
<dbReference type="AlphaFoldDB" id="A0A1I0QHU2"/>
<dbReference type="Gene3D" id="3.55.50.30">
    <property type="match status" value="1"/>
</dbReference>
<keyword evidence="14" id="KW-1185">Reference proteome</keyword>
<dbReference type="Pfam" id="PF07660">
    <property type="entry name" value="STN"/>
    <property type="match status" value="1"/>
</dbReference>
<dbReference type="STRING" id="29529.SAMN04488122_1473"/>
<evidence type="ECO:0000256" key="9">
    <source>
        <dbReference type="ARBA" id="ARBA00023237"/>
    </source>
</evidence>
<gene>
    <name evidence="13" type="ORF">SAMN04488122_1473</name>
</gene>
<dbReference type="NCBIfam" id="TIGR04057">
    <property type="entry name" value="SusC_RagA_signa"/>
    <property type="match status" value="1"/>
</dbReference>
<comment type="subcellular location">
    <subcellularLocation>
        <location evidence="1 10">Cell outer membrane</location>
        <topology evidence="1 10">Multi-pass membrane protein</topology>
    </subcellularLocation>
</comment>
<dbReference type="Proteomes" id="UP000199310">
    <property type="component" value="Unassembled WGS sequence"/>
</dbReference>
<feature type="domain" description="Secretin/TonB short N-terminal" evidence="12">
    <location>
        <begin position="62"/>
        <end position="113"/>
    </location>
</feature>
<dbReference type="Pfam" id="PF07715">
    <property type="entry name" value="Plug"/>
    <property type="match status" value="1"/>
</dbReference>
<evidence type="ECO:0000256" key="6">
    <source>
        <dbReference type="ARBA" id="ARBA00023004"/>
    </source>
</evidence>
<dbReference type="InterPro" id="IPR039426">
    <property type="entry name" value="TonB-dep_rcpt-like"/>
</dbReference>
<proteinExistence type="inferred from homology"/>
<evidence type="ECO:0000256" key="1">
    <source>
        <dbReference type="ARBA" id="ARBA00004571"/>
    </source>
</evidence>
<keyword evidence="5 10" id="KW-0812">Transmembrane</keyword>
<evidence type="ECO:0000256" key="5">
    <source>
        <dbReference type="ARBA" id="ARBA00022692"/>
    </source>
</evidence>
<comment type="similarity">
    <text evidence="10 11">Belongs to the TonB-dependent receptor family.</text>
</comment>
<dbReference type="InterPro" id="IPR011662">
    <property type="entry name" value="Secretin/TonB_short_N"/>
</dbReference>
<evidence type="ECO:0000313" key="13">
    <source>
        <dbReference type="EMBL" id="SEW26437.1"/>
    </source>
</evidence>
<dbReference type="InterPro" id="IPR036942">
    <property type="entry name" value="Beta-barrel_TonB_sf"/>
</dbReference>
<dbReference type="SUPFAM" id="SSF56935">
    <property type="entry name" value="Porins"/>
    <property type="match status" value="1"/>
</dbReference>
<dbReference type="RefSeq" id="WP_089892516.1">
    <property type="nucleotide sequence ID" value="NZ_FOJG01000001.1"/>
</dbReference>
<dbReference type="InterPro" id="IPR012910">
    <property type="entry name" value="Plug_dom"/>
</dbReference>